<name>A0AC61L3S8_9EURY</name>
<evidence type="ECO:0000313" key="2">
    <source>
        <dbReference type="Proteomes" id="UP000248329"/>
    </source>
</evidence>
<dbReference type="EMBL" id="PQXF01000008">
    <property type="protein sequence ID" value="PXF61089.1"/>
    <property type="molecule type" value="Genomic_DNA"/>
</dbReference>
<organism evidence="1 2">
    <name type="scientific">Candidatus Methanogaster sp</name>
    <dbReference type="NCBI Taxonomy" id="3386292"/>
    <lineage>
        <taxon>Archaea</taxon>
        <taxon>Methanobacteriati</taxon>
        <taxon>Methanobacteriota</taxon>
        <taxon>Stenosarchaea group</taxon>
        <taxon>Methanomicrobia</taxon>
        <taxon>Methanosarcinales</taxon>
        <taxon>ANME-2 cluster</taxon>
        <taxon>Candidatus Methanogasteraceae</taxon>
        <taxon>Candidatus Methanogaster</taxon>
    </lineage>
</organism>
<dbReference type="Proteomes" id="UP000248329">
    <property type="component" value="Unassembled WGS sequence"/>
</dbReference>
<comment type="caution">
    <text evidence="1">The sequence shown here is derived from an EMBL/GenBank/DDBJ whole genome shotgun (WGS) entry which is preliminary data.</text>
</comment>
<protein>
    <submittedName>
        <fullName evidence="1">VapC toxin family PIN domain ribonuclease</fullName>
    </submittedName>
</protein>
<reference evidence="1" key="1">
    <citation type="submission" date="2018-01" db="EMBL/GenBank/DDBJ databases">
        <authorList>
            <person name="Krukenberg V."/>
        </authorList>
    </citation>
    <scope>NUCLEOTIDE SEQUENCE</scope>
    <source>
        <strain evidence="1">E20ANME2</strain>
    </source>
</reference>
<evidence type="ECO:0000313" key="1">
    <source>
        <dbReference type="EMBL" id="PXF61089.1"/>
    </source>
</evidence>
<proteinExistence type="predicted"/>
<gene>
    <name evidence="1" type="ORF">C4B59_05895</name>
</gene>
<accession>A0AC61L3S8</accession>
<sequence>MFQRGYLLKLFIDASAFIARLDKKDVHHGATIEAFSAIARGVYKYNRLYTSNYVLDESVTHILYRRKRHDHALRMLDLITNSQYITMLWVTESVQSKAISLFRKYTDQLLSITDCTSAILMNDYNIDAIFTFDGDFEVLRFETIP</sequence>